<protein>
    <recommendedName>
        <fullName evidence="6">GRF-type domain-containing protein</fullName>
    </recommendedName>
</protein>
<gene>
    <name evidence="7" type="primary">LOC123168451</name>
</gene>
<evidence type="ECO:0000256" key="4">
    <source>
        <dbReference type="PROSITE-ProRule" id="PRU01343"/>
    </source>
</evidence>
<dbReference type="Gramene" id="TraesCS1A03G0797700.1">
    <property type="protein sequence ID" value="TraesCS1A03G0797700.1.CDS"/>
    <property type="gene ID" value="TraesCS1A03G0797700"/>
</dbReference>
<keyword evidence="5" id="KW-1133">Transmembrane helix</keyword>
<reference evidence="7" key="1">
    <citation type="submission" date="2018-08" db="EMBL/GenBank/DDBJ databases">
        <authorList>
            <person name="Rossello M."/>
        </authorList>
    </citation>
    <scope>NUCLEOTIDE SEQUENCE [LARGE SCALE GENOMIC DNA]</scope>
    <source>
        <strain evidence="7">cv. Chinese Spring</strain>
    </source>
</reference>
<dbReference type="PANTHER" id="PTHR33680">
    <property type="entry name" value="OS07G0190500 PROTEIN"/>
    <property type="match status" value="1"/>
</dbReference>
<keyword evidence="5" id="KW-0472">Membrane</keyword>
<dbReference type="EnsemblPlants" id="TraesCS1A02G322500.1">
    <property type="protein sequence ID" value="TraesCS1A02G322500.1"/>
    <property type="gene ID" value="TraesCS1A02G322500"/>
</dbReference>
<evidence type="ECO:0000313" key="7">
    <source>
        <dbReference type="EnsemblPlants" id="TraesCS1A02G322500.1"/>
    </source>
</evidence>
<evidence type="ECO:0000313" key="8">
    <source>
        <dbReference type="Proteomes" id="UP000019116"/>
    </source>
</evidence>
<evidence type="ECO:0000256" key="5">
    <source>
        <dbReference type="SAM" id="Phobius"/>
    </source>
</evidence>
<dbReference type="Gramene" id="TraesSYM1A03G00144030.1">
    <property type="protein sequence ID" value="TraesSYM1A03G00144030.1"/>
    <property type="gene ID" value="TraesSYM1A03G00144030"/>
</dbReference>
<keyword evidence="2 4" id="KW-0863">Zinc-finger</keyword>
<evidence type="ECO:0000256" key="2">
    <source>
        <dbReference type="ARBA" id="ARBA00022771"/>
    </source>
</evidence>
<dbReference type="RefSeq" id="XP_044442301.1">
    <property type="nucleotide sequence ID" value="XM_044586366.1"/>
</dbReference>
<dbReference type="GO" id="GO:0008270">
    <property type="term" value="F:zinc ion binding"/>
    <property type="evidence" value="ECO:0007669"/>
    <property type="project" value="UniProtKB-KW"/>
</dbReference>
<evidence type="ECO:0000259" key="6">
    <source>
        <dbReference type="PROSITE" id="PS51999"/>
    </source>
</evidence>
<dbReference type="PANTHER" id="PTHR33680:SF7">
    <property type="entry name" value="OS02G0474200 PROTEIN"/>
    <property type="match status" value="1"/>
</dbReference>
<feature type="transmembrane region" description="Helical" evidence="5">
    <location>
        <begin position="114"/>
        <end position="133"/>
    </location>
</feature>
<feature type="domain" description="GRF-type" evidence="6">
    <location>
        <begin position="18"/>
        <end position="62"/>
    </location>
</feature>
<name>A0A3B5Y4U5_WHEAT</name>
<reference evidence="7" key="2">
    <citation type="submission" date="2018-10" db="UniProtKB">
        <authorList>
            <consortium name="EnsemblPlants"/>
        </authorList>
    </citation>
    <scope>IDENTIFICATION</scope>
</reference>
<dbReference type="GeneID" id="123168451"/>
<dbReference type="KEGG" id="taes:123168451"/>
<organism evidence="7">
    <name type="scientific">Triticum aestivum</name>
    <name type="common">Wheat</name>
    <dbReference type="NCBI Taxonomy" id="4565"/>
    <lineage>
        <taxon>Eukaryota</taxon>
        <taxon>Viridiplantae</taxon>
        <taxon>Streptophyta</taxon>
        <taxon>Embryophyta</taxon>
        <taxon>Tracheophyta</taxon>
        <taxon>Spermatophyta</taxon>
        <taxon>Magnoliopsida</taxon>
        <taxon>Liliopsida</taxon>
        <taxon>Poales</taxon>
        <taxon>Poaceae</taxon>
        <taxon>BOP clade</taxon>
        <taxon>Pooideae</taxon>
        <taxon>Triticodae</taxon>
        <taxon>Triticeae</taxon>
        <taxon>Triticinae</taxon>
        <taxon>Triticum</taxon>
    </lineage>
</organism>
<dbReference type="Gramene" id="TraesCLE_scaffold_000479_01G000100.1">
    <property type="protein sequence ID" value="TraesCLE_scaffold_000479_01G000100.1"/>
    <property type="gene ID" value="TraesCLE_scaffold_000479_01G000100"/>
</dbReference>
<proteinExistence type="predicted"/>
<dbReference type="Gramene" id="TraesLDM1A03G00140150.1">
    <property type="protein sequence ID" value="TraesLDM1A03G00140150.1"/>
    <property type="gene ID" value="TraesLDM1A03G00140150"/>
</dbReference>
<keyword evidence="5" id="KW-0812">Transmembrane</keyword>
<dbReference type="Gramene" id="TraesRN1A0100849100.1">
    <property type="protein sequence ID" value="TraesRN1A0100849100.1"/>
    <property type="gene ID" value="TraesRN1A0100849100"/>
</dbReference>
<accession>A0A3B5Y4U5</accession>
<dbReference type="Proteomes" id="UP000019116">
    <property type="component" value="Chromosome 1A"/>
</dbReference>
<dbReference type="InterPro" id="IPR010666">
    <property type="entry name" value="Znf_GRF"/>
</dbReference>
<dbReference type="PROSITE" id="PS51999">
    <property type="entry name" value="ZF_GRF"/>
    <property type="match status" value="1"/>
</dbReference>
<keyword evidence="1" id="KW-0479">Metal-binding</keyword>
<feature type="transmembrane region" description="Helical" evidence="5">
    <location>
        <begin position="145"/>
        <end position="170"/>
    </location>
</feature>
<dbReference type="AlphaFoldDB" id="A0A3B5Y4U5"/>
<evidence type="ECO:0000256" key="1">
    <source>
        <dbReference type="ARBA" id="ARBA00022723"/>
    </source>
</evidence>
<evidence type="ECO:0000256" key="3">
    <source>
        <dbReference type="ARBA" id="ARBA00022833"/>
    </source>
</evidence>
<keyword evidence="8" id="KW-1185">Reference proteome</keyword>
<dbReference type="Gramene" id="TraesROB_scaffold_098116_01G000100.1">
    <property type="protein sequence ID" value="TraesROB_scaffold_098116_01G000100.1"/>
    <property type="gene ID" value="TraesROB_scaffold_098116_01G000100"/>
</dbReference>
<dbReference type="Gramene" id="TraesLAC1A03G00143090.1">
    <property type="protein sequence ID" value="TraesLAC1A03G00143090.1"/>
    <property type="gene ID" value="TraesLAC1A03G00143090"/>
</dbReference>
<sequence>MANANQGGDLAPLPIVPCPDCGRNMVTYVACWGQNADEHFYKCRNHNPSRGGCDFYRWQEAYADHLASLGPVAPPLAQIQPQPQQGGQCGGVQDLQMPHGGQLQHNSMADGTQFVSSVSAVTGYILVALPAAACQGTVRLDPASINLVVSVASLIVGMAILVLLVADVVLRVLG</sequence>
<dbReference type="Gramene" id="TraesCS1A02G322500.1">
    <property type="protein sequence ID" value="TraesCS1A02G322500.1"/>
    <property type="gene ID" value="TraesCS1A02G322500"/>
</dbReference>
<keyword evidence="3" id="KW-0862">Zinc</keyword>